<dbReference type="SMART" id="SM00245">
    <property type="entry name" value="TSPc"/>
    <property type="match status" value="1"/>
</dbReference>
<evidence type="ECO:0000256" key="6">
    <source>
        <dbReference type="SAM" id="SignalP"/>
    </source>
</evidence>
<dbReference type="InParanoid" id="A0A420WJ30"/>
<dbReference type="GO" id="GO:0006508">
    <property type="term" value="P:proteolysis"/>
    <property type="evidence" value="ECO:0007669"/>
    <property type="project" value="UniProtKB-KW"/>
</dbReference>
<dbReference type="InterPro" id="IPR004447">
    <property type="entry name" value="Peptidase_S41A"/>
</dbReference>
<dbReference type="Pfam" id="PF03572">
    <property type="entry name" value="Peptidase_S41"/>
    <property type="match status" value="1"/>
</dbReference>
<evidence type="ECO:0000256" key="5">
    <source>
        <dbReference type="RuleBase" id="RU004404"/>
    </source>
</evidence>
<dbReference type="Gene3D" id="2.30.42.10">
    <property type="match status" value="1"/>
</dbReference>
<dbReference type="SMART" id="SM00228">
    <property type="entry name" value="PDZ"/>
    <property type="match status" value="1"/>
</dbReference>
<dbReference type="InterPro" id="IPR041489">
    <property type="entry name" value="PDZ_6"/>
</dbReference>
<dbReference type="GO" id="GO:0007165">
    <property type="term" value="P:signal transduction"/>
    <property type="evidence" value="ECO:0007669"/>
    <property type="project" value="TreeGrafter"/>
</dbReference>
<dbReference type="InterPro" id="IPR029045">
    <property type="entry name" value="ClpP/crotonase-like_dom_sf"/>
</dbReference>
<dbReference type="InterPro" id="IPR055210">
    <property type="entry name" value="CtpA/B_N"/>
</dbReference>
<dbReference type="InterPro" id="IPR005151">
    <property type="entry name" value="Tail-specific_protease"/>
</dbReference>
<keyword evidence="2 5" id="KW-0645">Protease</keyword>
<evidence type="ECO:0000256" key="2">
    <source>
        <dbReference type="ARBA" id="ARBA00022670"/>
    </source>
</evidence>
<evidence type="ECO:0000256" key="1">
    <source>
        <dbReference type="ARBA" id="ARBA00009179"/>
    </source>
</evidence>
<dbReference type="GO" id="GO:0004175">
    <property type="term" value="F:endopeptidase activity"/>
    <property type="evidence" value="ECO:0007669"/>
    <property type="project" value="TreeGrafter"/>
</dbReference>
<dbReference type="Pfam" id="PF17820">
    <property type="entry name" value="PDZ_6"/>
    <property type="match status" value="1"/>
</dbReference>
<dbReference type="SUPFAM" id="SSF52096">
    <property type="entry name" value="ClpP/crotonase"/>
    <property type="match status" value="1"/>
</dbReference>
<comment type="caution">
    <text evidence="8">The sequence shown here is derived from an EMBL/GenBank/DDBJ whole genome shotgun (WGS) entry which is preliminary data.</text>
</comment>
<evidence type="ECO:0000313" key="9">
    <source>
        <dbReference type="Proteomes" id="UP000282211"/>
    </source>
</evidence>
<dbReference type="Proteomes" id="UP000282211">
    <property type="component" value="Unassembled WGS sequence"/>
</dbReference>
<feature type="signal peptide" evidence="6">
    <location>
        <begin position="1"/>
        <end position="25"/>
    </location>
</feature>
<protein>
    <submittedName>
        <fullName evidence="8">Carboxyl-terminal processing protease</fullName>
    </submittedName>
</protein>
<dbReference type="Gene3D" id="3.90.226.10">
    <property type="entry name" value="2-enoyl-CoA Hydratase, Chain A, domain 1"/>
    <property type="match status" value="1"/>
</dbReference>
<dbReference type="Gene3D" id="3.30.750.44">
    <property type="match status" value="1"/>
</dbReference>
<accession>A0A420WJ30</accession>
<dbReference type="NCBIfam" id="TIGR00225">
    <property type="entry name" value="prc"/>
    <property type="match status" value="1"/>
</dbReference>
<gene>
    <name evidence="8" type="ORF">DES40_0328</name>
</gene>
<sequence length="455" mass="49410">MPLSKFLSCCLLSSVFLTFAPLAKAQNSVETNKKEQPSDAEILAKMELFAEVLARVRDNYVTEVSEKQLVEHALNGALASLDPHSNYSPPAEFTEQREAAKREYGGLGIEVSMEGGLVKVNYAIEEGPAYAAGIRSGDYITAVAGDSVLGKDLNAAVENMRGLAGEPVTVTVLTGQSAPRDIIVTRAQVRGRAVRHRIEQGLGYVFIETFNNDRLTEDLEKALKELEAELGGTIPGLIIDVRGNRGGLLTQSVSVSSLFLDGGEVLSARGRTDIDTQRYHAEAGELYPEMPIVVLVNSGSASAAEIVAGALQDRGRAVIIGRRSFGKGSVQSVIPLQENGGALRITTQRYYTPSGNSIQGRGIMPDFLVAAQPDKGELRKRFREDSLPNSLINPDDTDYEEDYDAILYPSEDEAESVDFQLRKAIDVLKTSRYQALLQAQNQFPGQNLPKSAFLQ</sequence>
<dbReference type="SUPFAM" id="SSF50156">
    <property type="entry name" value="PDZ domain-like"/>
    <property type="match status" value="1"/>
</dbReference>
<keyword evidence="4 5" id="KW-0720">Serine protease</keyword>
<feature type="chain" id="PRO_5019543908" evidence="6">
    <location>
        <begin position="26"/>
        <end position="455"/>
    </location>
</feature>
<evidence type="ECO:0000256" key="3">
    <source>
        <dbReference type="ARBA" id="ARBA00022801"/>
    </source>
</evidence>
<dbReference type="Pfam" id="PF22694">
    <property type="entry name" value="CtpB_N-like"/>
    <property type="match status" value="1"/>
</dbReference>
<keyword evidence="9" id="KW-1185">Reference proteome</keyword>
<dbReference type="CDD" id="cd07560">
    <property type="entry name" value="Peptidase_S41_CPP"/>
    <property type="match status" value="1"/>
</dbReference>
<keyword evidence="6" id="KW-0732">Signal</keyword>
<dbReference type="PROSITE" id="PS50106">
    <property type="entry name" value="PDZ"/>
    <property type="match status" value="1"/>
</dbReference>
<organism evidence="8 9">
    <name type="scientific">Litorimonas taeanensis</name>
    <dbReference type="NCBI Taxonomy" id="568099"/>
    <lineage>
        <taxon>Bacteria</taxon>
        <taxon>Pseudomonadati</taxon>
        <taxon>Pseudomonadota</taxon>
        <taxon>Alphaproteobacteria</taxon>
        <taxon>Maricaulales</taxon>
        <taxon>Robiginitomaculaceae</taxon>
    </lineage>
</organism>
<dbReference type="CDD" id="cd06782">
    <property type="entry name" value="cpPDZ_CPP-like"/>
    <property type="match status" value="1"/>
</dbReference>
<dbReference type="GO" id="GO:0030288">
    <property type="term" value="C:outer membrane-bounded periplasmic space"/>
    <property type="evidence" value="ECO:0007669"/>
    <property type="project" value="TreeGrafter"/>
</dbReference>
<dbReference type="InterPro" id="IPR036034">
    <property type="entry name" value="PDZ_sf"/>
</dbReference>
<dbReference type="PANTHER" id="PTHR32060:SF30">
    <property type="entry name" value="CARBOXY-TERMINAL PROCESSING PROTEASE CTPA"/>
    <property type="match status" value="1"/>
</dbReference>
<evidence type="ECO:0000313" key="8">
    <source>
        <dbReference type="EMBL" id="RKQ71020.1"/>
    </source>
</evidence>
<dbReference type="GO" id="GO:0008236">
    <property type="term" value="F:serine-type peptidase activity"/>
    <property type="evidence" value="ECO:0007669"/>
    <property type="project" value="UniProtKB-KW"/>
</dbReference>
<dbReference type="AlphaFoldDB" id="A0A420WJ30"/>
<reference evidence="8 9" key="1">
    <citation type="submission" date="2018-10" db="EMBL/GenBank/DDBJ databases">
        <title>Genomic Encyclopedia of Type Strains, Phase IV (KMG-IV): sequencing the most valuable type-strain genomes for metagenomic binning, comparative biology and taxonomic classification.</title>
        <authorList>
            <person name="Goeker M."/>
        </authorList>
    </citation>
    <scope>NUCLEOTIDE SEQUENCE [LARGE SCALE GENOMIC DNA]</scope>
    <source>
        <strain evidence="8 9">DSM 22008</strain>
    </source>
</reference>
<dbReference type="InterPro" id="IPR001478">
    <property type="entry name" value="PDZ"/>
</dbReference>
<dbReference type="FunCoup" id="A0A420WJ30">
    <property type="interactions" value="247"/>
</dbReference>
<evidence type="ECO:0000256" key="4">
    <source>
        <dbReference type="ARBA" id="ARBA00022825"/>
    </source>
</evidence>
<feature type="domain" description="PDZ" evidence="7">
    <location>
        <begin position="96"/>
        <end position="161"/>
    </location>
</feature>
<comment type="similarity">
    <text evidence="1 5">Belongs to the peptidase S41A family.</text>
</comment>
<proteinExistence type="inferred from homology"/>
<name>A0A420WJ30_9PROT</name>
<keyword evidence="3 5" id="KW-0378">Hydrolase</keyword>
<dbReference type="EMBL" id="RBII01000001">
    <property type="protein sequence ID" value="RKQ71020.1"/>
    <property type="molecule type" value="Genomic_DNA"/>
</dbReference>
<dbReference type="PANTHER" id="PTHR32060">
    <property type="entry name" value="TAIL-SPECIFIC PROTEASE"/>
    <property type="match status" value="1"/>
</dbReference>
<evidence type="ECO:0000259" key="7">
    <source>
        <dbReference type="PROSITE" id="PS50106"/>
    </source>
</evidence>